<name>A0A2S9ZGZ1_9VIBR</name>
<protein>
    <submittedName>
        <fullName evidence="2">DUF3187 domain-containing protein</fullName>
    </submittedName>
    <submittedName>
        <fullName evidence="1">DUF3187 family protein</fullName>
    </submittedName>
</protein>
<keyword evidence="3" id="KW-1185">Reference proteome</keyword>
<dbReference type="EMBL" id="NWTN01000028">
    <property type="protein sequence ID" value="PRQ65037.1"/>
    <property type="molecule type" value="Genomic_DNA"/>
</dbReference>
<reference evidence="1 4" key="3">
    <citation type="submission" date="2018-11" db="EMBL/GenBank/DDBJ databases">
        <title>Complete Genome Sequence of Vbrio mediterranei 117-T6: a Potential Pathogen Bacteria Isolated from the Conchocelis of Pyropia.</title>
        <authorList>
            <person name="Liu Q."/>
        </authorList>
    </citation>
    <scope>NUCLEOTIDE SEQUENCE [LARGE SCALE GENOMIC DNA]</scope>
    <source>
        <strain evidence="1 4">117-T6</strain>
    </source>
</reference>
<accession>A0A2S9ZGZ1</accession>
<evidence type="ECO:0000313" key="1">
    <source>
        <dbReference type="EMBL" id="AYV23859.1"/>
    </source>
</evidence>
<evidence type="ECO:0000313" key="4">
    <source>
        <dbReference type="Proteomes" id="UP000279760"/>
    </source>
</evidence>
<dbReference type="Pfam" id="PF11383">
    <property type="entry name" value="DUF3187"/>
    <property type="match status" value="1"/>
</dbReference>
<dbReference type="EMBL" id="CP033578">
    <property type="protein sequence ID" value="AYV23859.1"/>
    <property type="molecule type" value="Genomic_DNA"/>
</dbReference>
<dbReference type="Proteomes" id="UP000279760">
    <property type="component" value="Chromosome 2"/>
</dbReference>
<reference evidence="2" key="1">
    <citation type="submission" date="2017-09" db="EMBL/GenBank/DDBJ databases">
        <authorList>
            <person name="Girard L."/>
            <person name="Lami R."/>
            <person name="Suzuki M."/>
            <person name="Baudart J."/>
        </authorList>
    </citation>
    <scope>NUCLEOTIDE SEQUENCE</scope>
    <source>
        <strain evidence="2">17LN0615E</strain>
    </source>
</reference>
<dbReference type="AlphaFoldDB" id="A0A2S9ZGZ1"/>
<proteinExistence type="predicted"/>
<reference evidence="2 3" key="2">
    <citation type="submission" date="2018-03" db="EMBL/GenBank/DDBJ databases">
        <title>Genetic Diversity and Phenotypic Plasticity of AHL Mediated Quorum Sensing in Environmental Strains of Vibrio mediterranei.</title>
        <authorList>
            <person name="Lantoine F."/>
            <person name="Vouve F."/>
        </authorList>
    </citation>
    <scope>NUCLEOTIDE SEQUENCE [LARGE SCALE GENOMIC DNA]</scope>
    <source>
        <strain evidence="2 3">17LN0615E</strain>
    </source>
</reference>
<sequence length="318" mass="36216">MMKNILIGLVIWTLLGTNYAMAEDIKSSPLKVDAQAPVQSLGLATQLRSGFTNDKTELFATYNFGSVWITSDDIQMDYYQNRITTGVQWSPADKIQLELRYQFAWAHNNHLDSLVKSFHNAAGLKLDGRDEVEDDSFNVDSDTYGVHNNNFEGDTLESAVSLYLQYSLYESEHQALAIGGSLYYNNKSDYEFSSGGFEQNLQLNWSYAKSGHSIYSTLGVVHHADKNIDDDLYFKEFTWEGAIGYGYRFLSNHEIIAEYHLYQGALNQTAFSENVNEATLGYRYYWDNTILEISGTENLFNMDNSTDIAFTLGVRHYF</sequence>
<dbReference type="RefSeq" id="WP_081411530.1">
    <property type="nucleotide sequence ID" value="NZ_FLLQ01000012.1"/>
</dbReference>
<evidence type="ECO:0000313" key="3">
    <source>
        <dbReference type="Proteomes" id="UP000238163"/>
    </source>
</evidence>
<evidence type="ECO:0000313" key="2">
    <source>
        <dbReference type="EMBL" id="PRQ65037.1"/>
    </source>
</evidence>
<gene>
    <name evidence="2" type="ORF">COR51_24425</name>
    <name evidence="1" type="ORF">ECB94_21515</name>
</gene>
<dbReference type="Proteomes" id="UP000238163">
    <property type="component" value="Unassembled WGS sequence"/>
</dbReference>
<organism evidence="1 4">
    <name type="scientific">Vibrio mediterranei</name>
    <dbReference type="NCBI Taxonomy" id="689"/>
    <lineage>
        <taxon>Bacteria</taxon>
        <taxon>Pseudomonadati</taxon>
        <taxon>Pseudomonadota</taxon>
        <taxon>Gammaproteobacteria</taxon>
        <taxon>Vibrionales</taxon>
        <taxon>Vibrionaceae</taxon>
        <taxon>Vibrio</taxon>
    </lineage>
</organism>
<dbReference type="InterPro" id="IPR021523">
    <property type="entry name" value="DUF3187"/>
</dbReference>